<feature type="transmembrane region" description="Helical" evidence="7">
    <location>
        <begin position="566"/>
        <end position="589"/>
    </location>
</feature>
<dbReference type="PANTHER" id="PTHR10766:SF111">
    <property type="entry name" value="TRANSMEMBRANE 9 SUPERFAMILY MEMBER 2"/>
    <property type="match status" value="1"/>
</dbReference>
<dbReference type="GO" id="GO:0005768">
    <property type="term" value="C:endosome"/>
    <property type="evidence" value="ECO:0007669"/>
    <property type="project" value="TreeGrafter"/>
</dbReference>
<keyword evidence="5 7" id="KW-1133">Transmembrane helix</keyword>
<dbReference type="Pfam" id="PF02990">
    <property type="entry name" value="EMP70"/>
    <property type="match status" value="1"/>
</dbReference>
<evidence type="ECO:0000256" key="3">
    <source>
        <dbReference type="ARBA" id="ARBA00022692"/>
    </source>
</evidence>
<dbReference type="GO" id="GO:0007034">
    <property type="term" value="P:vacuolar transport"/>
    <property type="evidence" value="ECO:0007669"/>
    <property type="project" value="TreeGrafter"/>
</dbReference>
<keyword evidence="4 7" id="KW-0732">Signal</keyword>
<feature type="transmembrane region" description="Helical" evidence="7">
    <location>
        <begin position="480"/>
        <end position="503"/>
    </location>
</feature>
<dbReference type="KEGG" id="tbl:TBLA_0H01450"/>
<name>I2H7T0_HENB6</name>
<evidence type="ECO:0000256" key="2">
    <source>
        <dbReference type="ARBA" id="ARBA00005227"/>
    </source>
</evidence>
<evidence type="ECO:0000256" key="1">
    <source>
        <dbReference type="ARBA" id="ARBA00004141"/>
    </source>
</evidence>
<sequence>MNSLLTSILCLISFHIIFSNAFYIPGISANTYHPGDPIELEVNRLTPSMYFEHTDENGQSVANDKEHFLYSYDYYYDKFHFCRPEKVERKSESLGSVLFGDRIYNSPFELYMLEPKECVPLCKTTIPADDAKFINKLIKNGFFYNWLIDGLPSARKIYDSKTESIFYSSGFPLGSVSVEHMSGGSKVTIPGVSKLVNEAVKAYKKREAKNVPAGLITAEEVEYFANHFNIHIEYHDRGNNNYRVVGVTVDPISIKRDDFESCTPTGNQLHLNENAENQVLFTYSVDFIKSETAWATRWDKYLHTYDPSIQWFSLINFTIVVVLLSTIVIHALLRALKKDISRYTDLNLDNSFTEDSGWKLTHGDVFRMPRKAMVLSIYVGSGVQLFLMILCCLTVAALGFMSPSYRGALPTCMFVLYAIFGFVGSYTSMGVYKFFHGPYWKANMILTPLLVPGSMLLLIIFLNFFLLGVHSSGTIPASTIILMICLWLLVSVPLSFLGSFVAFKKCNWNDNPTTVNEIPREIPIQPWYMRSIPVVLLSGIVPFGAIAVELYFIYSSLWYNKIFYMFGFLLVSFILMIFTSVLVSIIVVYHSLCLENWRWQWRSFVAGGLGCAFYIFLYSIAFTRFKFTGFVSILLYMGYSSLICVVSCLITGAVSFMCNMFFVKRIFTSIKVH</sequence>
<comment type="similarity">
    <text evidence="2 7">Belongs to the nonaspanin (TM9SF) (TC 9.A.2) family.</text>
</comment>
<dbReference type="Proteomes" id="UP000002866">
    <property type="component" value="Chromosome 8"/>
</dbReference>
<dbReference type="GeneID" id="14497589"/>
<reference evidence="8 9" key="1">
    <citation type="journal article" date="2011" name="Proc. Natl. Acad. Sci. U.S.A.">
        <title>Evolutionary erosion of yeast sex chromosomes by mating-type switching accidents.</title>
        <authorList>
            <person name="Gordon J.L."/>
            <person name="Armisen D."/>
            <person name="Proux-Wera E."/>
            <person name="Oheigeartaigh S.S."/>
            <person name="Byrne K.P."/>
            <person name="Wolfe K.H."/>
        </authorList>
    </citation>
    <scope>NUCLEOTIDE SEQUENCE [LARGE SCALE GENOMIC DNA]</scope>
    <source>
        <strain evidence="9">ATCC 34711 / CBS 6284 / DSM 70876 / NBRC 10599 / NRRL Y-10934 / UCD 77-7</strain>
    </source>
</reference>
<keyword evidence="9" id="KW-1185">Reference proteome</keyword>
<dbReference type="AlphaFoldDB" id="I2H7T0"/>
<dbReference type="HOGENOM" id="CLU_010714_4_0_1"/>
<evidence type="ECO:0000313" key="8">
    <source>
        <dbReference type="EMBL" id="CCH62432.1"/>
    </source>
</evidence>
<dbReference type="InParanoid" id="I2H7T0"/>
<feature type="transmembrane region" description="Helical" evidence="7">
    <location>
        <begin position="444"/>
        <end position="468"/>
    </location>
</feature>
<keyword evidence="3 7" id="KW-0812">Transmembrane</keyword>
<comment type="subcellular location">
    <subcellularLocation>
        <location evidence="1">Membrane</location>
        <topology evidence="1">Multi-pass membrane protein</topology>
    </subcellularLocation>
</comment>
<accession>I2H7T0</accession>
<feature type="transmembrane region" description="Helical" evidence="7">
    <location>
        <begin position="534"/>
        <end position="554"/>
    </location>
</feature>
<feature type="transmembrane region" description="Helical" evidence="7">
    <location>
        <begin position="633"/>
        <end position="663"/>
    </location>
</feature>
<dbReference type="GO" id="GO:0000329">
    <property type="term" value="C:fungal-type vacuole membrane"/>
    <property type="evidence" value="ECO:0007669"/>
    <property type="project" value="TreeGrafter"/>
</dbReference>
<gene>
    <name evidence="8" type="primary">TBLA0H01450</name>
    <name evidence="8" type="ORF">TBLA_0H01450</name>
</gene>
<dbReference type="GO" id="GO:0072657">
    <property type="term" value="P:protein localization to membrane"/>
    <property type="evidence" value="ECO:0007669"/>
    <property type="project" value="TreeGrafter"/>
</dbReference>
<feature type="transmembrane region" description="Helical" evidence="7">
    <location>
        <begin position="407"/>
        <end position="432"/>
    </location>
</feature>
<evidence type="ECO:0000313" key="9">
    <source>
        <dbReference type="Proteomes" id="UP000002866"/>
    </source>
</evidence>
<dbReference type="OrthoDB" id="1666796at2759"/>
<feature type="transmembrane region" description="Helical" evidence="7">
    <location>
        <begin position="377"/>
        <end position="401"/>
    </location>
</feature>
<evidence type="ECO:0000256" key="6">
    <source>
        <dbReference type="ARBA" id="ARBA00023136"/>
    </source>
</evidence>
<protein>
    <recommendedName>
        <fullName evidence="7">Transmembrane 9 superfamily member</fullName>
    </recommendedName>
</protein>
<evidence type="ECO:0000256" key="5">
    <source>
        <dbReference type="ARBA" id="ARBA00022989"/>
    </source>
</evidence>
<evidence type="ECO:0000256" key="4">
    <source>
        <dbReference type="ARBA" id="ARBA00022729"/>
    </source>
</evidence>
<dbReference type="EMBL" id="HE806323">
    <property type="protein sequence ID" value="CCH62432.1"/>
    <property type="molecule type" value="Genomic_DNA"/>
</dbReference>
<feature type="signal peptide" evidence="7">
    <location>
        <begin position="1"/>
        <end position="21"/>
    </location>
</feature>
<feature type="chain" id="PRO_5007362940" description="Transmembrane 9 superfamily member" evidence="7">
    <location>
        <begin position="22"/>
        <end position="673"/>
    </location>
</feature>
<keyword evidence="6 7" id="KW-0472">Membrane</keyword>
<feature type="transmembrane region" description="Helical" evidence="7">
    <location>
        <begin position="311"/>
        <end position="333"/>
    </location>
</feature>
<feature type="transmembrane region" description="Helical" evidence="7">
    <location>
        <begin position="601"/>
        <end position="621"/>
    </location>
</feature>
<organism evidence="8 9">
    <name type="scientific">Henningerozyma blattae (strain ATCC 34711 / CBS 6284 / DSM 70876 / NBRC 10599 / NRRL Y-10934 / UCD 77-7)</name>
    <name type="common">Yeast</name>
    <name type="synonym">Tetrapisispora blattae</name>
    <dbReference type="NCBI Taxonomy" id="1071380"/>
    <lineage>
        <taxon>Eukaryota</taxon>
        <taxon>Fungi</taxon>
        <taxon>Dikarya</taxon>
        <taxon>Ascomycota</taxon>
        <taxon>Saccharomycotina</taxon>
        <taxon>Saccharomycetes</taxon>
        <taxon>Saccharomycetales</taxon>
        <taxon>Saccharomycetaceae</taxon>
        <taxon>Henningerozyma</taxon>
    </lineage>
</organism>
<proteinExistence type="inferred from homology"/>
<dbReference type="eggNOG" id="KOG1278">
    <property type="taxonomic scope" value="Eukaryota"/>
</dbReference>
<dbReference type="RefSeq" id="XP_004181951.1">
    <property type="nucleotide sequence ID" value="XM_004181903.1"/>
</dbReference>
<evidence type="ECO:0000256" key="7">
    <source>
        <dbReference type="RuleBase" id="RU363079"/>
    </source>
</evidence>
<dbReference type="InterPro" id="IPR004240">
    <property type="entry name" value="EMP70"/>
</dbReference>
<dbReference type="OMA" id="TILITYH"/>
<dbReference type="PANTHER" id="PTHR10766">
    <property type="entry name" value="TRANSMEMBRANE 9 SUPERFAMILY PROTEIN"/>
    <property type="match status" value="1"/>
</dbReference>